<reference evidence="2" key="1">
    <citation type="submission" date="2020-12" db="EMBL/GenBank/DDBJ databases">
        <authorList>
            <person name="Iha C."/>
        </authorList>
    </citation>
    <scope>NUCLEOTIDE SEQUENCE</scope>
</reference>
<accession>A0A8S1IRZ0</accession>
<feature type="region of interest" description="Disordered" evidence="1">
    <location>
        <begin position="141"/>
        <end position="163"/>
    </location>
</feature>
<gene>
    <name evidence="2" type="ORF">OSTQU699_LOCUS2953</name>
</gene>
<organism evidence="2 3">
    <name type="scientific">Ostreobium quekettii</name>
    <dbReference type="NCBI Taxonomy" id="121088"/>
    <lineage>
        <taxon>Eukaryota</taxon>
        <taxon>Viridiplantae</taxon>
        <taxon>Chlorophyta</taxon>
        <taxon>core chlorophytes</taxon>
        <taxon>Ulvophyceae</taxon>
        <taxon>TCBD clade</taxon>
        <taxon>Bryopsidales</taxon>
        <taxon>Ostreobineae</taxon>
        <taxon>Ostreobiaceae</taxon>
        <taxon>Ostreobium</taxon>
    </lineage>
</organism>
<comment type="caution">
    <text evidence="2">The sequence shown here is derived from an EMBL/GenBank/DDBJ whole genome shotgun (WGS) entry which is preliminary data.</text>
</comment>
<dbReference type="EMBL" id="CAJHUC010000680">
    <property type="protein sequence ID" value="CAD7697592.1"/>
    <property type="molecule type" value="Genomic_DNA"/>
</dbReference>
<evidence type="ECO:0000256" key="1">
    <source>
        <dbReference type="SAM" id="MobiDB-lite"/>
    </source>
</evidence>
<evidence type="ECO:0000313" key="2">
    <source>
        <dbReference type="EMBL" id="CAD7697592.1"/>
    </source>
</evidence>
<dbReference type="AlphaFoldDB" id="A0A8S1IRZ0"/>
<keyword evidence="3" id="KW-1185">Reference proteome</keyword>
<dbReference type="OrthoDB" id="10574799at2759"/>
<protein>
    <submittedName>
        <fullName evidence="2">Uncharacterized protein</fullName>
    </submittedName>
</protein>
<sequence>MSGLDMFSNAVSSLLSVFGDGDPRHARLQALIMEVQHMEETVSVVDFPQYFEALRELKDLLLEELNDVYGVLRRQNVENERLSIMVTEKNKAVELMADANVEEKEELIQLRLKVKRLETEQGTALDRELKLRKVIATLRKGHNGSNGLQPKGDAPKTMAGEVQ</sequence>
<evidence type="ECO:0000313" key="3">
    <source>
        <dbReference type="Proteomes" id="UP000708148"/>
    </source>
</evidence>
<proteinExistence type="predicted"/>
<dbReference type="Proteomes" id="UP000708148">
    <property type="component" value="Unassembled WGS sequence"/>
</dbReference>
<name>A0A8S1IRZ0_9CHLO</name>